<name>A0A392RMR3_9FABA</name>
<comment type="caution">
    <text evidence="1">The sequence shown here is derived from an EMBL/GenBank/DDBJ whole genome shotgun (WGS) entry which is preliminary data.</text>
</comment>
<reference evidence="1 2" key="1">
    <citation type="journal article" date="2018" name="Front. Plant Sci.">
        <title>Red Clover (Trifolium pratense) and Zigzag Clover (T. medium) - A Picture of Genomic Similarities and Differences.</title>
        <authorList>
            <person name="Dluhosova J."/>
            <person name="Istvanek J."/>
            <person name="Nedelnik J."/>
            <person name="Repkova J."/>
        </authorList>
    </citation>
    <scope>NUCLEOTIDE SEQUENCE [LARGE SCALE GENOMIC DNA]</scope>
    <source>
        <strain evidence="2">cv. 10/8</strain>
        <tissue evidence="1">Leaf</tissue>
    </source>
</reference>
<dbReference type="EMBL" id="LXQA010249978">
    <property type="protein sequence ID" value="MCI37928.1"/>
    <property type="molecule type" value="Genomic_DNA"/>
</dbReference>
<evidence type="ECO:0000313" key="2">
    <source>
        <dbReference type="Proteomes" id="UP000265520"/>
    </source>
</evidence>
<organism evidence="1 2">
    <name type="scientific">Trifolium medium</name>
    <dbReference type="NCBI Taxonomy" id="97028"/>
    <lineage>
        <taxon>Eukaryota</taxon>
        <taxon>Viridiplantae</taxon>
        <taxon>Streptophyta</taxon>
        <taxon>Embryophyta</taxon>
        <taxon>Tracheophyta</taxon>
        <taxon>Spermatophyta</taxon>
        <taxon>Magnoliopsida</taxon>
        <taxon>eudicotyledons</taxon>
        <taxon>Gunneridae</taxon>
        <taxon>Pentapetalae</taxon>
        <taxon>rosids</taxon>
        <taxon>fabids</taxon>
        <taxon>Fabales</taxon>
        <taxon>Fabaceae</taxon>
        <taxon>Papilionoideae</taxon>
        <taxon>50 kb inversion clade</taxon>
        <taxon>NPAAA clade</taxon>
        <taxon>Hologalegina</taxon>
        <taxon>IRL clade</taxon>
        <taxon>Trifolieae</taxon>
        <taxon>Trifolium</taxon>
    </lineage>
</organism>
<evidence type="ECO:0000313" key="1">
    <source>
        <dbReference type="EMBL" id="MCI37928.1"/>
    </source>
</evidence>
<feature type="non-terminal residue" evidence="1">
    <location>
        <position position="59"/>
    </location>
</feature>
<dbReference type="AlphaFoldDB" id="A0A392RMR3"/>
<keyword evidence="2" id="KW-1185">Reference proteome</keyword>
<proteinExistence type="predicted"/>
<sequence length="59" mass="6199">MAIPDASVSKINGLVKLGRAKVGAVVMASLRALKAMVVSGFQWNESLCKREVRGAAIEA</sequence>
<accession>A0A392RMR3</accession>
<dbReference type="Proteomes" id="UP000265520">
    <property type="component" value="Unassembled WGS sequence"/>
</dbReference>
<protein>
    <submittedName>
        <fullName evidence="1">Uncharacterized protein</fullName>
    </submittedName>
</protein>